<reference evidence="1 2" key="1">
    <citation type="journal article" date="2014" name="Agronomy (Basel)">
        <title>A Draft Genome Sequence for Ensete ventricosum, the Drought-Tolerant Tree Against Hunger.</title>
        <authorList>
            <person name="Harrison J."/>
            <person name="Moore K.A."/>
            <person name="Paszkiewicz K."/>
            <person name="Jones T."/>
            <person name="Grant M."/>
            <person name="Ambacheew D."/>
            <person name="Muzemil S."/>
            <person name="Studholme D.J."/>
        </authorList>
    </citation>
    <scope>NUCLEOTIDE SEQUENCE [LARGE SCALE GENOMIC DNA]</scope>
</reference>
<name>A0A426XCE3_ENSVE</name>
<gene>
    <name evidence="1" type="ORF">B296_00020628</name>
</gene>
<proteinExistence type="predicted"/>
<sequence length="127" mass="14122">MMNSNYDFSICGLCQHLIGPPPSPIFSLLPWQFTFVHPLLGHTWTFKHSSRIVRRLVAHKVPLDFARIGAPLSGSSAFIPYKRNLYYAPLVPDNSNDNNVAYSSRVPASASSCPELRYPDPIFASAS</sequence>
<dbReference type="EMBL" id="AMZH03022681">
    <property type="protein sequence ID" value="RRT37110.1"/>
    <property type="molecule type" value="Genomic_DNA"/>
</dbReference>
<accession>A0A426XCE3</accession>
<organism evidence="1 2">
    <name type="scientific">Ensete ventricosum</name>
    <name type="common">Abyssinian banana</name>
    <name type="synonym">Musa ensete</name>
    <dbReference type="NCBI Taxonomy" id="4639"/>
    <lineage>
        <taxon>Eukaryota</taxon>
        <taxon>Viridiplantae</taxon>
        <taxon>Streptophyta</taxon>
        <taxon>Embryophyta</taxon>
        <taxon>Tracheophyta</taxon>
        <taxon>Spermatophyta</taxon>
        <taxon>Magnoliopsida</taxon>
        <taxon>Liliopsida</taxon>
        <taxon>Zingiberales</taxon>
        <taxon>Musaceae</taxon>
        <taxon>Ensete</taxon>
    </lineage>
</organism>
<evidence type="ECO:0000313" key="1">
    <source>
        <dbReference type="EMBL" id="RRT37110.1"/>
    </source>
</evidence>
<dbReference type="Proteomes" id="UP000287651">
    <property type="component" value="Unassembled WGS sequence"/>
</dbReference>
<evidence type="ECO:0000313" key="2">
    <source>
        <dbReference type="Proteomes" id="UP000287651"/>
    </source>
</evidence>
<protein>
    <submittedName>
        <fullName evidence="1">Uncharacterized protein</fullName>
    </submittedName>
</protein>
<comment type="caution">
    <text evidence="1">The sequence shown here is derived from an EMBL/GenBank/DDBJ whole genome shotgun (WGS) entry which is preliminary data.</text>
</comment>
<dbReference type="AlphaFoldDB" id="A0A426XCE3"/>